<keyword evidence="10 12" id="KW-0472">Membrane</keyword>
<dbReference type="InterPro" id="IPR051634">
    <property type="entry name" value="Extended_Synaptotagmin"/>
</dbReference>
<dbReference type="CDD" id="cd21670">
    <property type="entry name" value="SMP_ESyt"/>
    <property type="match status" value="1"/>
</dbReference>
<dbReference type="EMBL" id="CP111016">
    <property type="protein sequence ID" value="WAR06103.1"/>
    <property type="molecule type" value="Genomic_DNA"/>
</dbReference>
<feature type="domain" description="SMP-LTD" evidence="14">
    <location>
        <begin position="98"/>
        <end position="275"/>
    </location>
</feature>
<feature type="region of interest" description="Disordered" evidence="11">
    <location>
        <begin position="527"/>
        <end position="610"/>
    </location>
</feature>
<keyword evidence="9" id="KW-0446">Lipid-binding</keyword>
<dbReference type="InterPro" id="IPR035892">
    <property type="entry name" value="C2_domain_sf"/>
</dbReference>
<dbReference type="Gene3D" id="2.60.40.150">
    <property type="entry name" value="C2 domain"/>
    <property type="match status" value="5"/>
</dbReference>
<keyword evidence="2" id="KW-0813">Transport</keyword>
<evidence type="ECO:0000256" key="11">
    <source>
        <dbReference type="SAM" id="MobiDB-lite"/>
    </source>
</evidence>
<keyword evidence="16" id="KW-1185">Reference proteome</keyword>
<evidence type="ECO:0000259" key="13">
    <source>
        <dbReference type="PROSITE" id="PS50004"/>
    </source>
</evidence>
<evidence type="ECO:0000256" key="9">
    <source>
        <dbReference type="ARBA" id="ARBA00023121"/>
    </source>
</evidence>
<dbReference type="PROSITE" id="PS51847">
    <property type="entry name" value="SMP"/>
    <property type="match status" value="1"/>
</dbReference>
<proteinExistence type="predicted"/>
<protein>
    <submittedName>
        <fullName evidence="15">ESYT2-like protein</fullName>
    </submittedName>
</protein>
<reference evidence="15" key="1">
    <citation type="submission" date="2022-11" db="EMBL/GenBank/DDBJ databases">
        <title>Centuries of genome instability and evolution in soft-shell clam transmissible cancer (bioRxiv).</title>
        <authorList>
            <person name="Hart S.F.M."/>
            <person name="Yonemitsu M.A."/>
            <person name="Giersch R.M."/>
            <person name="Beal B.F."/>
            <person name="Arriagada G."/>
            <person name="Davis B.W."/>
            <person name="Ostrander E.A."/>
            <person name="Goff S.P."/>
            <person name="Metzger M.J."/>
        </authorList>
    </citation>
    <scope>NUCLEOTIDE SEQUENCE</scope>
    <source>
        <strain evidence="15">MELC-2E11</strain>
        <tissue evidence="15">Siphon/mantle</tissue>
    </source>
</reference>
<feature type="transmembrane region" description="Helical" evidence="12">
    <location>
        <begin position="40"/>
        <end position="64"/>
    </location>
</feature>
<keyword evidence="7 12" id="KW-1133">Transmembrane helix</keyword>
<dbReference type="InterPro" id="IPR031468">
    <property type="entry name" value="SMP_LBD"/>
</dbReference>
<dbReference type="Pfam" id="PF17047">
    <property type="entry name" value="SMP_LBD"/>
    <property type="match status" value="1"/>
</dbReference>
<accession>A0ABY7E7Z9</accession>
<feature type="domain" description="C2" evidence="13">
    <location>
        <begin position="611"/>
        <end position="731"/>
    </location>
</feature>
<comment type="subcellular location">
    <subcellularLocation>
        <location evidence="1">Membrane</location>
    </subcellularLocation>
</comment>
<evidence type="ECO:0000256" key="7">
    <source>
        <dbReference type="ARBA" id="ARBA00022989"/>
    </source>
</evidence>
<dbReference type="PROSITE" id="PS50004">
    <property type="entry name" value="C2"/>
    <property type="match status" value="2"/>
</dbReference>
<dbReference type="Proteomes" id="UP001164746">
    <property type="component" value="Chromosome 5"/>
</dbReference>
<organism evidence="15 16">
    <name type="scientific">Mya arenaria</name>
    <name type="common">Soft-shell clam</name>
    <dbReference type="NCBI Taxonomy" id="6604"/>
    <lineage>
        <taxon>Eukaryota</taxon>
        <taxon>Metazoa</taxon>
        <taxon>Spiralia</taxon>
        <taxon>Lophotrochozoa</taxon>
        <taxon>Mollusca</taxon>
        <taxon>Bivalvia</taxon>
        <taxon>Autobranchia</taxon>
        <taxon>Heteroconchia</taxon>
        <taxon>Euheterodonta</taxon>
        <taxon>Imparidentia</taxon>
        <taxon>Neoheterodontei</taxon>
        <taxon>Myida</taxon>
        <taxon>Myoidea</taxon>
        <taxon>Myidae</taxon>
        <taxon>Mya</taxon>
    </lineage>
</organism>
<evidence type="ECO:0000256" key="6">
    <source>
        <dbReference type="ARBA" id="ARBA00022837"/>
    </source>
</evidence>
<gene>
    <name evidence="15" type="ORF">MAR_021472</name>
</gene>
<evidence type="ECO:0000313" key="16">
    <source>
        <dbReference type="Proteomes" id="UP001164746"/>
    </source>
</evidence>
<keyword evidence="8" id="KW-0445">Lipid transport</keyword>
<evidence type="ECO:0000313" key="15">
    <source>
        <dbReference type="EMBL" id="WAR06103.1"/>
    </source>
</evidence>
<feature type="compositionally biased region" description="Polar residues" evidence="11">
    <location>
        <begin position="598"/>
        <end position="608"/>
    </location>
</feature>
<evidence type="ECO:0000256" key="10">
    <source>
        <dbReference type="ARBA" id="ARBA00023136"/>
    </source>
</evidence>
<dbReference type="PANTHER" id="PTHR45761">
    <property type="entry name" value="EXTENDED SYNAPTOTAGMIN-LIKE PROTEIN 2, ISOFORM C"/>
    <property type="match status" value="1"/>
</dbReference>
<evidence type="ECO:0000259" key="14">
    <source>
        <dbReference type="PROSITE" id="PS51847"/>
    </source>
</evidence>
<name>A0ABY7E7Z9_MYAAR</name>
<dbReference type="SMART" id="SM00239">
    <property type="entry name" value="C2"/>
    <property type="match status" value="3"/>
</dbReference>
<dbReference type="Pfam" id="PF00168">
    <property type="entry name" value="C2"/>
    <property type="match status" value="4"/>
</dbReference>
<evidence type="ECO:0000256" key="3">
    <source>
        <dbReference type="ARBA" id="ARBA00022692"/>
    </source>
</evidence>
<dbReference type="InterPro" id="IPR039010">
    <property type="entry name" value="Synaptotagmin_SMP"/>
</dbReference>
<evidence type="ECO:0000256" key="8">
    <source>
        <dbReference type="ARBA" id="ARBA00023055"/>
    </source>
</evidence>
<evidence type="ECO:0000256" key="1">
    <source>
        <dbReference type="ARBA" id="ARBA00004370"/>
    </source>
</evidence>
<dbReference type="PANTHER" id="PTHR45761:SF1">
    <property type="entry name" value="EXTENDED SYNAPTOTAGMIN-LIKE PROTEIN 2, ISOFORM C"/>
    <property type="match status" value="1"/>
</dbReference>
<evidence type="ECO:0000256" key="12">
    <source>
        <dbReference type="SAM" id="Phobius"/>
    </source>
</evidence>
<keyword evidence="4" id="KW-0479">Metal-binding</keyword>
<evidence type="ECO:0000256" key="5">
    <source>
        <dbReference type="ARBA" id="ARBA00022737"/>
    </source>
</evidence>
<keyword evidence="3 12" id="KW-0812">Transmembrane</keyword>
<keyword evidence="5" id="KW-0677">Repeat</keyword>
<sequence length="733" mass="81619">MANEKAPETPQKQRKRLAVKEDTLLIAVIKRYFKYAGAALAIWGFGYTQLSPAWILLGLVGIVWKEKHQKLQQKKIEISQQAAKNEKEAILARVFFPDVERAEWMNKIIDQMWPFIGDYVQQLLMTSVQKTVQDSASIMGSFKFVNIDLGDIPPRIGGVKVYTEKVKRDEIYMDLDIIYSSDCEIEVKIKGISAGIKDLQLHGTVRVIMKPLISQSPFFGGLSVFFLNNPSIDFNLTNLANALDLPGLSDMLHTIIQENIANIMVLPNRIVVEMAKGVQITKLKFPQPDGVMRIHVLEAKELKKADISLTGKGKSDPYSTIIDERDGQFMDIEVRDEDTGGKDDKLGTVSVELSPVADKGTIDNWLPLENVKSGKLHLRLVWLYLSKDPLILNKSLQSNKNDSSGALGHDLSSCILMVSLDSARELPRISQDSFYSRTKKMAEPSPYVTINVGQKTETSNIVNDSTEPRWEQGFRFLVFDKKSDKSLGELSFPLKNLLTAPDLEVLTTEQSPEWSQETENLMSPTADAQETNVDEGVTPISKPKVSQVSSDPNAGIKPATAPTNIGPIVSEKSGNVKGQIIPPAKSPGPARESEVRQRNTSTSGSLQGSHGVGRIQLTLRYSMQRGKLMVVVHKCTGLLACDKDNFSDPYVKMYLLPDKSSSSKRKTKYSITTQEMKEKQLEVTVKNDTSLFSSSQKELGVVIINLANMDVVKATTEWYDLCPEEMTKKETDI</sequence>
<dbReference type="SUPFAM" id="SSF49562">
    <property type="entry name" value="C2 domain (Calcium/lipid-binding domain, CaLB)"/>
    <property type="match status" value="3"/>
</dbReference>
<evidence type="ECO:0000256" key="4">
    <source>
        <dbReference type="ARBA" id="ARBA00022723"/>
    </source>
</evidence>
<evidence type="ECO:0000256" key="2">
    <source>
        <dbReference type="ARBA" id="ARBA00022448"/>
    </source>
</evidence>
<keyword evidence="6" id="KW-0106">Calcium</keyword>
<feature type="domain" description="C2" evidence="13">
    <location>
        <begin position="248"/>
        <end position="366"/>
    </location>
</feature>
<dbReference type="InterPro" id="IPR000008">
    <property type="entry name" value="C2_dom"/>
</dbReference>